<name>A0A381ZGU4_9ZZZZ</name>
<feature type="non-terminal residue" evidence="1">
    <location>
        <position position="49"/>
    </location>
</feature>
<sequence>MGVVYVTSQNRKAGKTMVSMALACIASDEQSSVSLLRIGVNDPTSGDLE</sequence>
<evidence type="ECO:0000313" key="1">
    <source>
        <dbReference type="EMBL" id="SVA88496.1"/>
    </source>
</evidence>
<protein>
    <submittedName>
        <fullName evidence="1">Uncharacterized protein</fullName>
    </submittedName>
</protein>
<organism evidence="1">
    <name type="scientific">marine metagenome</name>
    <dbReference type="NCBI Taxonomy" id="408172"/>
    <lineage>
        <taxon>unclassified sequences</taxon>
        <taxon>metagenomes</taxon>
        <taxon>ecological metagenomes</taxon>
    </lineage>
</organism>
<accession>A0A381ZGU4</accession>
<dbReference type="AlphaFoldDB" id="A0A381ZGU4"/>
<gene>
    <name evidence="1" type="ORF">METZ01_LOCUS141350</name>
</gene>
<dbReference type="EMBL" id="UINC01021281">
    <property type="protein sequence ID" value="SVA88496.1"/>
    <property type="molecule type" value="Genomic_DNA"/>
</dbReference>
<reference evidence="1" key="1">
    <citation type="submission" date="2018-05" db="EMBL/GenBank/DDBJ databases">
        <authorList>
            <person name="Lanie J.A."/>
            <person name="Ng W.-L."/>
            <person name="Kazmierczak K.M."/>
            <person name="Andrzejewski T.M."/>
            <person name="Davidsen T.M."/>
            <person name="Wayne K.J."/>
            <person name="Tettelin H."/>
            <person name="Glass J.I."/>
            <person name="Rusch D."/>
            <person name="Podicherti R."/>
            <person name="Tsui H.-C.T."/>
            <person name="Winkler M.E."/>
        </authorList>
    </citation>
    <scope>NUCLEOTIDE SEQUENCE</scope>
</reference>
<proteinExistence type="predicted"/>